<keyword evidence="2" id="KW-0689">Ribosomal protein</keyword>
<dbReference type="GO" id="GO:0016747">
    <property type="term" value="F:acyltransferase activity, transferring groups other than amino-acyl groups"/>
    <property type="evidence" value="ECO:0007669"/>
    <property type="project" value="InterPro"/>
</dbReference>
<dbReference type="InterPro" id="IPR000182">
    <property type="entry name" value="GNAT_dom"/>
</dbReference>
<reference evidence="2 3" key="1">
    <citation type="submission" date="2017-10" db="EMBL/GenBank/DDBJ databases">
        <title>Sequencing the genomes of 1000 actinobacteria strains.</title>
        <authorList>
            <person name="Klenk H.-P."/>
        </authorList>
    </citation>
    <scope>NUCLEOTIDE SEQUENCE [LARGE SCALE GENOMIC DNA]</scope>
    <source>
        <strain evidence="2 3">DSM 21801</strain>
    </source>
</reference>
<dbReference type="Pfam" id="PF00583">
    <property type="entry name" value="Acetyltransf_1"/>
    <property type="match status" value="1"/>
</dbReference>
<keyword evidence="2" id="KW-0687">Ribonucleoprotein</keyword>
<feature type="domain" description="N-acetyltransferase" evidence="1">
    <location>
        <begin position="40"/>
        <end position="207"/>
    </location>
</feature>
<organism evidence="2 3">
    <name type="scientific">Serinibacter salmoneus</name>
    <dbReference type="NCBI Taxonomy" id="556530"/>
    <lineage>
        <taxon>Bacteria</taxon>
        <taxon>Bacillati</taxon>
        <taxon>Actinomycetota</taxon>
        <taxon>Actinomycetes</taxon>
        <taxon>Micrococcales</taxon>
        <taxon>Beutenbergiaceae</taxon>
        <taxon>Serinibacter</taxon>
    </lineage>
</organism>
<gene>
    <name evidence="2" type="ORF">ATL40_2040</name>
</gene>
<dbReference type="GO" id="GO:0005840">
    <property type="term" value="C:ribosome"/>
    <property type="evidence" value="ECO:0007669"/>
    <property type="project" value="UniProtKB-KW"/>
</dbReference>
<evidence type="ECO:0000259" key="1">
    <source>
        <dbReference type="PROSITE" id="PS51186"/>
    </source>
</evidence>
<dbReference type="EMBL" id="PDJD01000001">
    <property type="protein sequence ID" value="PFG20442.1"/>
    <property type="molecule type" value="Genomic_DNA"/>
</dbReference>
<dbReference type="InterPro" id="IPR016181">
    <property type="entry name" value="Acyl_CoA_acyltransferase"/>
</dbReference>
<evidence type="ECO:0000313" key="2">
    <source>
        <dbReference type="EMBL" id="PFG20442.1"/>
    </source>
</evidence>
<protein>
    <submittedName>
        <fullName evidence="2">Ribosomal protein S18 acetylase RimI-like enzyme</fullName>
    </submittedName>
</protein>
<dbReference type="SUPFAM" id="SSF55729">
    <property type="entry name" value="Acyl-CoA N-acyltransferases (Nat)"/>
    <property type="match status" value="1"/>
</dbReference>
<dbReference type="Proteomes" id="UP000224915">
    <property type="component" value="Unassembled WGS sequence"/>
</dbReference>
<dbReference type="PROSITE" id="PS51186">
    <property type="entry name" value="GNAT"/>
    <property type="match status" value="1"/>
</dbReference>
<proteinExistence type="predicted"/>
<keyword evidence="3" id="KW-1185">Reference proteome</keyword>
<comment type="caution">
    <text evidence="2">The sequence shown here is derived from an EMBL/GenBank/DDBJ whole genome shotgun (WGS) entry which is preliminary data.</text>
</comment>
<dbReference type="AlphaFoldDB" id="A0A2A9D3B4"/>
<dbReference type="Gene3D" id="3.40.630.30">
    <property type="match status" value="1"/>
</dbReference>
<name>A0A2A9D3B4_9MICO</name>
<evidence type="ECO:0000313" key="3">
    <source>
        <dbReference type="Proteomes" id="UP000224915"/>
    </source>
</evidence>
<sequence length="213" mass="22566">MSTPVTDTRRPGEYALPGVDCVRAPIFGNVPGMTGREPHIAVREITAQDGDFLVDMVLEIATANGENVTRRGVLTAPRLARYATGWGRPGDLGLVAVDLDGPRGLQIPVGAAWIRHYASTEPGKGFVDSRVPELSISIVPGRRRMGIGRALLAALIAKARESGVRAISMALAPDNPARPLYEEAGFTEDPDAPSASEDSITLVLELLSSSRSA</sequence>
<accession>A0A2A9D3B4</accession>